<proteinExistence type="predicted"/>
<evidence type="ECO:0000313" key="1">
    <source>
        <dbReference type="EMBL" id="GAH12912.1"/>
    </source>
</evidence>
<name>X1CYG7_9ZZZZ</name>
<dbReference type="EMBL" id="BART01039331">
    <property type="protein sequence ID" value="GAH12912.1"/>
    <property type="molecule type" value="Genomic_DNA"/>
</dbReference>
<organism evidence="1">
    <name type="scientific">marine sediment metagenome</name>
    <dbReference type="NCBI Taxonomy" id="412755"/>
    <lineage>
        <taxon>unclassified sequences</taxon>
        <taxon>metagenomes</taxon>
        <taxon>ecological metagenomes</taxon>
    </lineage>
</organism>
<sequence>MDYLTKLQLKWEHYDNAKFGIWLTTFCSKLE</sequence>
<feature type="non-terminal residue" evidence="1">
    <location>
        <position position="31"/>
    </location>
</feature>
<dbReference type="AlphaFoldDB" id="X1CYG7"/>
<gene>
    <name evidence="1" type="ORF">S01H4_64706</name>
</gene>
<protein>
    <submittedName>
        <fullName evidence="1">Uncharacterized protein</fullName>
    </submittedName>
</protein>
<reference evidence="1" key="1">
    <citation type="journal article" date="2014" name="Front. Microbiol.">
        <title>High frequency of phylogenetically diverse reductive dehalogenase-homologous genes in deep subseafloor sedimentary metagenomes.</title>
        <authorList>
            <person name="Kawai M."/>
            <person name="Futagami T."/>
            <person name="Toyoda A."/>
            <person name="Takaki Y."/>
            <person name="Nishi S."/>
            <person name="Hori S."/>
            <person name="Arai W."/>
            <person name="Tsubouchi T."/>
            <person name="Morono Y."/>
            <person name="Uchiyama I."/>
            <person name="Ito T."/>
            <person name="Fujiyama A."/>
            <person name="Inagaki F."/>
            <person name="Takami H."/>
        </authorList>
    </citation>
    <scope>NUCLEOTIDE SEQUENCE</scope>
    <source>
        <strain evidence="1">Expedition CK06-06</strain>
    </source>
</reference>
<accession>X1CYG7</accession>
<comment type="caution">
    <text evidence="1">The sequence shown here is derived from an EMBL/GenBank/DDBJ whole genome shotgun (WGS) entry which is preliminary data.</text>
</comment>